<keyword evidence="1" id="KW-0479">Metal-binding</keyword>
<dbReference type="AlphaFoldDB" id="A0AAD4F9Y1"/>
<evidence type="ECO:0000256" key="2">
    <source>
        <dbReference type="SAM" id="MobiDB-lite"/>
    </source>
</evidence>
<dbReference type="InterPro" id="IPR037151">
    <property type="entry name" value="AlkB-like_sf"/>
</dbReference>
<gene>
    <name evidence="4" type="ORF">G6011_02743</name>
</gene>
<dbReference type="GO" id="GO:0008270">
    <property type="term" value="F:zinc ion binding"/>
    <property type="evidence" value="ECO:0007669"/>
    <property type="project" value="UniProtKB-KW"/>
</dbReference>
<dbReference type="SUPFAM" id="SSF51197">
    <property type="entry name" value="Clavaminate synthase-like"/>
    <property type="match status" value="1"/>
</dbReference>
<proteinExistence type="predicted"/>
<sequence length="1039" mass="116540">MASLKRKFDHGDPDWEGALVRKQPKPALESEMAELQGDRGNYGSISSQRPTRERKRPERYSDISYQEAPKKKKKKKATSKKATQSPNKPSQKRLSLVKKSTSQQIQAEPQAITDAVANNADHSPELPEKMSKIQSIQQNNIEFESELLSPRVSLPSSPIFACKDARSSLPLEEQGQCARRMPEHIAASSQDIAIPSTSRNALTIQVPTSQLSWEPKTPEDDIRSITGFTNHTRTQQSVQSLEISDHFAYLTPDSTPYCDLLGTQNKSLVAFENGQVLHEEFYLIQPTLPFGCERCGRSGHTENDCSMDVPVLKNHDRIGDVEAWLQADSPASQIKPSYHGLVEPVPSSYAASEATTECEELGCSLVGEQLYTPDINHLCDLTERLLAQQHKGSDKPEPQGQPEVWADGRQELCETLRYYRAYQSACYSTGGFARGFMFDKVAHNRDYMDSNVVISRAGGSLKKDIDSGEMKSKMDQSEDSAALGLRNCMIHRNPVVIIAGVDNPNIPSKPPHQYCVLDHFKPTHIWVEKSGDRKIVRYRFEKLNTKKGSWWRSKYAQEVVELGSLSPPVEKTCERCNLQSPQVYLNGWMCLQPACTAFRKIHTPTPGSRRSTSAQEPREASLIYNPRFLKQKTPWHNDDHDYPLVSNAAELSRHAIPGENTSEAFWSGMVCPYCGRCTSRLNWTNWECSNTTCQYMRTPPHTLVSALSLRDPLWPVTSSYTLSRDTMLPRLELKVSFAHGYRINRYEIPGVNGFVTHMIANKTVLEEEGGPDAMFEELQQTDIGLQRRPMPNGQLKGPNYCRHFAFIAATASRPFDGAARPITSTRSRLNWAAKLLLTEEDGKTIEGVDQEWKERGFKEVLALGYFEEQKINYHEDGEFGLGPTIATLSLGAPGKMRIRMKARHYHGVSSVAGLYDDAAPIPGCQQYDTRLALQPSLETLKTSDSKAWNARRKQIPKQLGLNNKGNARDTLTMQLGHGDIVIMHGADVQKYYEHAVEHAGKLRFALTCRYIDANSLKPDDQPKYVVGPDVEGYDGSGLM</sequence>
<dbReference type="GO" id="GO:0008198">
    <property type="term" value="F:ferrous iron binding"/>
    <property type="evidence" value="ECO:0007669"/>
    <property type="project" value="TreeGrafter"/>
</dbReference>
<dbReference type="Pfam" id="PF13532">
    <property type="entry name" value="2OG-FeII_Oxy_2"/>
    <property type="match status" value="1"/>
</dbReference>
<name>A0AAD4F9Y1_9PLEO</name>
<keyword evidence="5" id="KW-1185">Reference proteome</keyword>
<comment type="caution">
    <text evidence="4">The sequence shown here is derived from an EMBL/GenBank/DDBJ whole genome shotgun (WGS) entry which is preliminary data.</text>
</comment>
<dbReference type="EMBL" id="JAANER010000009">
    <property type="protein sequence ID" value="KAG9186187.1"/>
    <property type="molecule type" value="Genomic_DNA"/>
</dbReference>
<dbReference type="InterPro" id="IPR032852">
    <property type="entry name" value="ALKBH2"/>
</dbReference>
<dbReference type="PROSITE" id="PS50158">
    <property type="entry name" value="ZF_CCHC"/>
    <property type="match status" value="1"/>
</dbReference>
<reference evidence="4" key="1">
    <citation type="submission" date="2021-07" db="EMBL/GenBank/DDBJ databases">
        <title>Genome Resource of American Ginseng Black Spot Pathogen Alternaria panax.</title>
        <authorList>
            <person name="Qiu C."/>
            <person name="Wang W."/>
            <person name="Liu Z."/>
        </authorList>
    </citation>
    <scope>NUCLEOTIDE SEQUENCE</scope>
    <source>
        <strain evidence="4">BNCC115425</strain>
    </source>
</reference>
<keyword evidence="1" id="KW-0863">Zinc-finger</keyword>
<evidence type="ECO:0000259" key="3">
    <source>
        <dbReference type="PROSITE" id="PS50158"/>
    </source>
</evidence>
<organism evidence="4 5">
    <name type="scientific">Alternaria panax</name>
    <dbReference type="NCBI Taxonomy" id="48097"/>
    <lineage>
        <taxon>Eukaryota</taxon>
        <taxon>Fungi</taxon>
        <taxon>Dikarya</taxon>
        <taxon>Ascomycota</taxon>
        <taxon>Pezizomycotina</taxon>
        <taxon>Dothideomycetes</taxon>
        <taxon>Pleosporomycetidae</taxon>
        <taxon>Pleosporales</taxon>
        <taxon>Pleosporineae</taxon>
        <taxon>Pleosporaceae</taxon>
        <taxon>Alternaria</taxon>
        <taxon>Alternaria sect. Panax</taxon>
    </lineage>
</organism>
<dbReference type="InterPro" id="IPR027450">
    <property type="entry name" value="AlkB-like"/>
</dbReference>
<dbReference type="InterPro" id="IPR001878">
    <property type="entry name" value="Znf_CCHC"/>
</dbReference>
<feature type="region of interest" description="Disordered" evidence="2">
    <location>
        <begin position="1"/>
        <end position="107"/>
    </location>
</feature>
<feature type="compositionally biased region" description="Polar residues" evidence="2">
    <location>
        <begin position="84"/>
        <end position="107"/>
    </location>
</feature>
<feature type="domain" description="CCHC-type" evidence="3">
    <location>
        <begin position="292"/>
        <end position="305"/>
    </location>
</feature>
<protein>
    <recommendedName>
        <fullName evidence="3">CCHC-type domain-containing protein</fullName>
    </recommendedName>
</protein>
<dbReference type="Proteomes" id="UP001199106">
    <property type="component" value="Unassembled WGS sequence"/>
</dbReference>
<keyword evidence="1" id="KW-0862">Zinc</keyword>
<dbReference type="PANTHER" id="PTHR31573:SF4">
    <property type="entry name" value="FE2OG DIOXYGENASE DOMAIN-CONTAINING PROTEIN"/>
    <property type="match status" value="1"/>
</dbReference>
<evidence type="ECO:0000313" key="4">
    <source>
        <dbReference type="EMBL" id="KAG9186187.1"/>
    </source>
</evidence>
<dbReference type="GO" id="GO:0006307">
    <property type="term" value="P:DNA alkylation repair"/>
    <property type="evidence" value="ECO:0007669"/>
    <property type="project" value="TreeGrafter"/>
</dbReference>
<dbReference type="GO" id="GO:0051747">
    <property type="term" value="F:cytosine C-5 DNA demethylase activity"/>
    <property type="evidence" value="ECO:0007669"/>
    <property type="project" value="TreeGrafter"/>
</dbReference>
<dbReference type="GO" id="GO:0003676">
    <property type="term" value="F:nucleic acid binding"/>
    <property type="evidence" value="ECO:0007669"/>
    <property type="project" value="InterPro"/>
</dbReference>
<dbReference type="GO" id="GO:0035516">
    <property type="term" value="F:broad specificity oxidative DNA demethylase activity"/>
    <property type="evidence" value="ECO:0007669"/>
    <property type="project" value="TreeGrafter"/>
</dbReference>
<accession>A0AAD4F9Y1</accession>
<dbReference type="PANTHER" id="PTHR31573">
    <property type="entry name" value="ALPHA-KETOGLUTARATE-DEPENDENT DIOXYGENASE ALKB HOMOLOG 2"/>
    <property type="match status" value="1"/>
</dbReference>
<dbReference type="Gene3D" id="2.60.120.590">
    <property type="entry name" value="Alpha-ketoglutarate-dependent dioxygenase AlkB-like"/>
    <property type="match status" value="1"/>
</dbReference>
<evidence type="ECO:0000313" key="5">
    <source>
        <dbReference type="Proteomes" id="UP001199106"/>
    </source>
</evidence>
<feature type="compositionally biased region" description="Basic residues" evidence="2">
    <location>
        <begin position="70"/>
        <end position="79"/>
    </location>
</feature>
<evidence type="ECO:0000256" key="1">
    <source>
        <dbReference type="PROSITE-ProRule" id="PRU00047"/>
    </source>
</evidence>